<dbReference type="Pfam" id="PF00090">
    <property type="entry name" value="TSP_1"/>
    <property type="match status" value="1"/>
</dbReference>
<comment type="caution">
    <text evidence="5">Lacks conserved residue(s) required for the propagation of feature annotation.</text>
</comment>
<dbReference type="InterPro" id="IPR024079">
    <property type="entry name" value="MetalloPept_cat_dom_sf"/>
</dbReference>
<feature type="domain" description="Apple" evidence="7">
    <location>
        <begin position="600"/>
        <end position="677"/>
    </location>
</feature>
<dbReference type="Proteomes" id="UP000515154">
    <property type="component" value="Linkage group LG17"/>
</dbReference>
<dbReference type="RefSeq" id="XP_029646989.1">
    <property type="nucleotide sequence ID" value="XM_029791129.2"/>
</dbReference>
<dbReference type="InterPro" id="IPR036383">
    <property type="entry name" value="TSP1_rpt_sf"/>
</dbReference>
<feature type="binding site" evidence="5">
    <location>
        <position position="336"/>
    </location>
    <ligand>
        <name>Zn(2+)</name>
        <dbReference type="ChEBI" id="CHEBI:29105"/>
        <note>catalytic</note>
    </ligand>
</feature>
<dbReference type="GO" id="GO:0046872">
    <property type="term" value="F:metal ion binding"/>
    <property type="evidence" value="ECO:0007669"/>
    <property type="project" value="UniProtKB-KW"/>
</dbReference>
<sequence length="817" mass="92434">MTGLRISEKNVFYVVILMSLATGNFATRELFNKGFWYFNGIETLKSDNFTEFFLATVSSDSDPYNSASNQISVNSSTKFLAIHTSQFSLLLDLWPPQSVIHPSAKVVVSDKNNEHEENIRFEPECFLSGKPQFGRGMVSLSYCNGLHGTIVTNGSDYQIIAPRSTCAENIYLIARRASSNLMQQVNKMEEARTTHEKLTIELALFFDQSVYNYLEEKTNSKTLKEKLQYLVAAWNTVQYEFNKENQLGYSIKLIIKYINIFRENPSWYKINSFAQALRSVCVWAEKRKLNFDHIHIVTNSKNSNLLGLGGSGGICGGGRCAISKSIKWGDYDTLSHEIAHGIDIPHDSHPNCANYTGRSGVMGDRDTGWSVCAAKYFERWLRSGKGKCMQEENISVSETKGKAHSIVDTFGSGLLPATYTTPDDYCRIRYGKGFSYIDLYPKFKCGIISCVYLEEGNQYGRIRIDTGGTNGLSCGPQMVCRPHKRCENLTETNFWASVPVITGGWSAWSSYSPCDRKCGTGVTLSTRQCNNPKPVGTEWCRGSSVRAKLCNTHSCNTRETNVAEIIRQRASERCSTLVRHKFIDPKEFKETGRSLSDLFSELRYFVQYPLRSIKGFDDLHRHYNVSPSECASLCLRNNDCHSFEYKREHRKCDLSTKTTSNKMLNVQEYWDLYVLPSPVSDLFKYSPKHSIYGYDDLGRMFNATVEDCARECLKKRSCRSFEYKPQQLKCDLSTVTSKEKLMTTKADWDHYEIDEDDKAIGKEGLCEVECDLTSQSNEGASGHIALMPDGTPCSINSQWRCLRGKCVNFGTKGYANV</sequence>
<dbReference type="PROSITE" id="PS50215">
    <property type="entry name" value="ADAM_MEPRO"/>
    <property type="match status" value="1"/>
</dbReference>
<dbReference type="SUPFAM" id="SSF57414">
    <property type="entry name" value="Hairpin loop containing domain-like"/>
    <property type="match status" value="2"/>
</dbReference>
<dbReference type="GO" id="GO:0004222">
    <property type="term" value="F:metalloendopeptidase activity"/>
    <property type="evidence" value="ECO:0007669"/>
    <property type="project" value="InterPro"/>
</dbReference>
<dbReference type="PROSITE" id="PS50092">
    <property type="entry name" value="TSP1"/>
    <property type="match status" value="1"/>
</dbReference>
<keyword evidence="4" id="KW-0325">Glycoprotein</keyword>
<name>A0A6P7T863_9MOLL</name>
<evidence type="ECO:0000256" key="4">
    <source>
        <dbReference type="ARBA" id="ARBA00023180"/>
    </source>
</evidence>
<keyword evidence="2" id="KW-0964">Secreted</keyword>
<feature type="domain" description="Peptidase M12B" evidence="6">
    <location>
        <begin position="198"/>
        <end position="393"/>
    </location>
</feature>
<dbReference type="Gene3D" id="3.50.4.10">
    <property type="entry name" value="Hepatocyte Growth Factor"/>
    <property type="match status" value="2"/>
</dbReference>
<feature type="active site" evidence="5">
    <location>
        <position position="337"/>
    </location>
</feature>
<evidence type="ECO:0000256" key="3">
    <source>
        <dbReference type="ARBA" id="ARBA00023157"/>
    </source>
</evidence>
<dbReference type="PROSITE" id="PS50948">
    <property type="entry name" value="PAN"/>
    <property type="match status" value="2"/>
</dbReference>
<dbReference type="PANTHER" id="PTHR13723">
    <property type="entry name" value="ADAMTS A DISINTEGRIN AND METALLOPROTEASE WITH THROMBOSPONDIN MOTIFS PROTEASE"/>
    <property type="match status" value="1"/>
</dbReference>
<keyword evidence="5" id="KW-0862">Zinc</keyword>
<dbReference type="GO" id="GO:0031012">
    <property type="term" value="C:extracellular matrix"/>
    <property type="evidence" value="ECO:0007669"/>
    <property type="project" value="TreeGrafter"/>
</dbReference>
<dbReference type="SMART" id="SM00473">
    <property type="entry name" value="PAN_AP"/>
    <property type="match status" value="2"/>
</dbReference>
<feature type="binding site" evidence="5">
    <location>
        <position position="346"/>
    </location>
    <ligand>
        <name>Zn(2+)</name>
        <dbReference type="ChEBI" id="CHEBI:29105"/>
        <note>catalytic</note>
    </ligand>
</feature>
<keyword evidence="8" id="KW-1185">Reference proteome</keyword>
<dbReference type="InterPro" id="IPR050439">
    <property type="entry name" value="ADAMTS_ADAMTS-like"/>
</dbReference>
<dbReference type="PANTHER" id="PTHR13723:SF281">
    <property type="entry name" value="PAPILIN"/>
    <property type="match status" value="1"/>
</dbReference>
<gene>
    <name evidence="9" type="primary">LOC115220930</name>
</gene>
<dbReference type="Gene3D" id="2.20.100.10">
    <property type="entry name" value="Thrombospondin type-1 (TSP1) repeat"/>
    <property type="match status" value="1"/>
</dbReference>
<comment type="subcellular location">
    <subcellularLocation>
        <location evidence="1">Secreted</location>
    </subcellularLocation>
</comment>
<evidence type="ECO:0000259" key="6">
    <source>
        <dbReference type="PROSITE" id="PS50215"/>
    </source>
</evidence>
<dbReference type="InterPro" id="IPR003609">
    <property type="entry name" value="Pan_app"/>
</dbReference>
<feature type="binding site" evidence="5">
    <location>
        <position position="340"/>
    </location>
    <ligand>
        <name>Zn(2+)</name>
        <dbReference type="ChEBI" id="CHEBI:29105"/>
        <note>catalytic</note>
    </ligand>
</feature>
<dbReference type="GO" id="GO:0006508">
    <property type="term" value="P:proteolysis"/>
    <property type="evidence" value="ECO:0007669"/>
    <property type="project" value="InterPro"/>
</dbReference>
<dbReference type="Pfam" id="PF00024">
    <property type="entry name" value="PAN_1"/>
    <property type="match status" value="2"/>
</dbReference>
<evidence type="ECO:0000256" key="1">
    <source>
        <dbReference type="ARBA" id="ARBA00004613"/>
    </source>
</evidence>
<dbReference type="SMART" id="SM00209">
    <property type="entry name" value="TSP1"/>
    <property type="match status" value="1"/>
</dbReference>
<evidence type="ECO:0000259" key="7">
    <source>
        <dbReference type="PROSITE" id="PS50948"/>
    </source>
</evidence>
<dbReference type="Pfam" id="PF01421">
    <property type="entry name" value="Reprolysin"/>
    <property type="match status" value="1"/>
</dbReference>
<organism evidence="8 9">
    <name type="scientific">Octopus sinensis</name>
    <name type="common">East Asian common octopus</name>
    <dbReference type="NCBI Taxonomy" id="2607531"/>
    <lineage>
        <taxon>Eukaryota</taxon>
        <taxon>Metazoa</taxon>
        <taxon>Spiralia</taxon>
        <taxon>Lophotrochozoa</taxon>
        <taxon>Mollusca</taxon>
        <taxon>Cephalopoda</taxon>
        <taxon>Coleoidea</taxon>
        <taxon>Octopodiformes</taxon>
        <taxon>Octopoda</taxon>
        <taxon>Incirrata</taxon>
        <taxon>Octopodidae</taxon>
        <taxon>Octopus</taxon>
    </lineage>
</organism>
<dbReference type="InterPro" id="IPR001590">
    <property type="entry name" value="Peptidase_M12B"/>
</dbReference>
<evidence type="ECO:0000313" key="8">
    <source>
        <dbReference type="Proteomes" id="UP000515154"/>
    </source>
</evidence>
<keyword evidence="5" id="KW-0479">Metal-binding</keyword>
<dbReference type="FunFam" id="2.20.100.10:FF:000001">
    <property type="entry name" value="semaphorin-5A isoform X1"/>
    <property type="match status" value="1"/>
</dbReference>
<accession>A0A6P7T863</accession>
<dbReference type="InterPro" id="IPR000884">
    <property type="entry name" value="TSP1_rpt"/>
</dbReference>
<proteinExistence type="predicted"/>
<protein>
    <submittedName>
        <fullName evidence="9">A disintegrin and metalloproteinase with thrombospondin motifs 7-like</fullName>
    </submittedName>
</protein>
<evidence type="ECO:0000256" key="5">
    <source>
        <dbReference type="PROSITE-ProRule" id="PRU00276"/>
    </source>
</evidence>
<dbReference type="SUPFAM" id="SSF55486">
    <property type="entry name" value="Metalloproteases ('zincins'), catalytic domain"/>
    <property type="match status" value="1"/>
</dbReference>
<keyword evidence="3" id="KW-1015">Disulfide bond</keyword>
<dbReference type="Gene3D" id="3.40.390.10">
    <property type="entry name" value="Collagenase (Catalytic Domain)"/>
    <property type="match status" value="1"/>
</dbReference>
<dbReference type="AlphaFoldDB" id="A0A6P7T863"/>
<reference evidence="9" key="1">
    <citation type="submission" date="2025-08" db="UniProtKB">
        <authorList>
            <consortium name="RefSeq"/>
        </authorList>
    </citation>
    <scope>IDENTIFICATION</scope>
</reference>
<dbReference type="SUPFAM" id="SSF82895">
    <property type="entry name" value="TSP-1 type 1 repeat"/>
    <property type="match status" value="1"/>
</dbReference>
<evidence type="ECO:0000256" key="2">
    <source>
        <dbReference type="ARBA" id="ARBA00022525"/>
    </source>
</evidence>
<dbReference type="KEGG" id="osn:115220930"/>
<dbReference type="GO" id="GO:0005576">
    <property type="term" value="C:extracellular region"/>
    <property type="evidence" value="ECO:0007669"/>
    <property type="project" value="UniProtKB-SubCell"/>
</dbReference>
<evidence type="ECO:0000313" key="9">
    <source>
        <dbReference type="RefSeq" id="XP_029646989.1"/>
    </source>
</evidence>
<feature type="domain" description="Apple" evidence="7">
    <location>
        <begin position="679"/>
        <end position="755"/>
    </location>
</feature>
<dbReference type="GO" id="GO:0030198">
    <property type="term" value="P:extracellular matrix organization"/>
    <property type="evidence" value="ECO:0007669"/>
    <property type="project" value="TreeGrafter"/>
</dbReference>